<dbReference type="VEuPathDB" id="FungiDB:VP01_337g11"/>
<accession>A0A0L6UWV7</accession>
<dbReference type="InterPro" id="IPR001841">
    <property type="entry name" value="Znf_RING"/>
</dbReference>
<evidence type="ECO:0000256" key="2">
    <source>
        <dbReference type="SAM" id="Coils"/>
    </source>
</evidence>
<dbReference type="GO" id="GO:0031297">
    <property type="term" value="P:replication fork processing"/>
    <property type="evidence" value="ECO:0007669"/>
    <property type="project" value="TreeGrafter"/>
</dbReference>
<feature type="region of interest" description="Disordered" evidence="3">
    <location>
        <begin position="336"/>
        <end position="368"/>
    </location>
</feature>
<keyword evidence="1" id="KW-0479">Metal-binding</keyword>
<dbReference type="SMART" id="SM00184">
    <property type="entry name" value="RING"/>
    <property type="match status" value="1"/>
</dbReference>
<keyword evidence="1" id="KW-0862">Zinc</keyword>
<dbReference type="STRING" id="27349.A0A0L6UWV7"/>
<evidence type="ECO:0000313" key="5">
    <source>
        <dbReference type="EMBL" id="KNZ52984.1"/>
    </source>
</evidence>
<dbReference type="Pfam" id="PF13639">
    <property type="entry name" value="zf-RING_2"/>
    <property type="match status" value="1"/>
</dbReference>
<dbReference type="GO" id="GO:0005634">
    <property type="term" value="C:nucleus"/>
    <property type="evidence" value="ECO:0007669"/>
    <property type="project" value="TreeGrafter"/>
</dbReference>
<name>A0A0L6UWV7_9BASI</name>
<evidence type="ECO:0000256" key="1">
    <source>
        <dbReference type="PROSITE-ProRule" id="PRU00175"/>
    </source>
</evidence>
<dbReference type="AlphaFoldDB" id="A0A0L6UWV7"/>
<evidence type="ECO:0000256" key="3">
    <source>
        <dbReference type="SAM" id="MobiDB-lite"/>
    </source>
</evidence>
<gene>
    <name evidence="5" type="ORF">VP01_337g11</name>
</gene>
<protein>
    <recommendedName>
        <fullName evidence="4">RING-type domain-containing protein</fullName>
    </recommendedName>
</protein>
<dbReference type="PANTHER" id="PTHR46569">
    <property type="entry name" value="E3 UBIQUITIN-PROTEIN LIGASE TRAIP"/>
    <property type="match status" value="1"/>
</dbReference>
<dbReference type="Proteomes" id="UP000037035">
    <property type="component" value="Unassembled WGS sequence"/>
</dbReference>
<evidence type="ECO:0000313" key="6">
    <source>
        <dbReference type="Proteomes" id="UP000037035"/>
    </source>
</evidence>
<dbReference type="OrthoDB" id="2501326at2759"/>
<feature type="compositionally biased region" description="Basic and acidic residues" evidence="3">
    <location>
        <begin position="336"/>
        <end position="347"/>
    </location>
</feature>
<keyword evidence="1" id="KW-0863">Zinc-finger</keyword>
<evidence type="ECO:0000259" key="4">
    <source>
        <dbReference type="PROSITE" id="PS50089"/>
    </source>
</evidence>
<dbReference type="EMBL" id="LAVV01008368">
    <property type="protein sequence ID" value="KNZ52984.1"/>
    <property type="molecule type" value="Genomic_DNA"/>
</dbReference>
<dbReference type="GO" id="GO:0016567">
    <property type="term" value="P:protein ubiquitination"/>
    <property type="evidence" value="ECO:0007669"/>
    <property type="project" value="TreeGrafter"/>
</dbReference>
<dbReference type="GO" id="GO:0061630">
    <property type="term" value="F:ubiquitin protein ligase activity"/>
    <property type="evidence" value="ECO:0007669"/>
    <property type="project" value="TreeGrafter"/>
</dbReference>
<dbReference type="InterPro" id="IPR052639">
    <property type="entry name" value="TRAIP_ubiq-protein_ligase"/>
</dbReference>
<dbReference type="SUPFAM" id="SSF57850">
    <property type="entry name" value="RING/U-box"/>
    <property type="match status" value="1"/>
</dbReference>
<sequence length="457" mass="52174">MPSSRILVLPTCSICQDDEAGREIVATACGHVFHMVCIRTWDQRQLSIRAATKCPSCNVGLRRAGVHVPAKFIPLHSLTERDIDDHGVSHIVDRPENPETESRLRSSLQEINSLKQSIQEREARIEQLNLEPVVLRREKENLTVSLTLLTASKQELEERLLKYSRDLKLERKDRQEERTNRAMAYRKTKADMERLNEKYRTAKSEAEQLQEQLAKKISENEELQSFVTEFGQEKARYHATEMALRAQVENHIEKFKSARAANQVYQTKVNSGVYFSSLTKDLLEEKRRATTNSVRRCSKFYPDVSISPIHSASVMLLSSNRGADLSALSFKRPVRDTTRQVSHELSKRLRSTQAGHHQNTGSSSKEPYRIEIKSEPEDSVLPSSSTLQSSPIRIQQADKDLFLPSLFGKESLAHRRDTRVQLPQSLKRRQPSASISAMKFSKPSDKLFALGPKIHHR</sequence>
<feature type="compositionally biased region" description="Polar residues" evidence="3">
    <location>
        <begin position="351"/>
        <end position="365"/>
    </location>
</feature>
<dbReference type="CDD" id="cd16448">
    <property type="entry name" value="RING-H2"/>
    <property type="match status" value="1"/>
</dbReference>
<proteinExistence type="predicted"/>
<dbReference type="PANTHER" id="PTHR46569:SF1">
    <property type="entry name" value="E3 UBIQUITIN-PROTEIN LIGASE RFWD3-RELATED"/>
    <property type="match status" value="1"/>
</dbReference>
<reference evidence="5 6" key="1">
    <citation type="submission" date="2015-08" db="EMBL/GenBank/DDBJ databases">
        <title>Next Generation Sequencing and Analysis of the Genome of Puccinia sorghi L Schw, the Causal Agent of Maize Common Rust.</title>
        <authorList>
            <person name="Rochi L."/>
            <person name="Burguener G."/>
            <person name="Darino M."/>
            <person name="Turjanski A."/>
            <person name="Kreff E."/>
            <person name="Dieguez M.J."/>
            <person name="Sacco F."/>
        </authorList>
    </citation>
    <scope>NUCLEOTIDE SEQUENCE [LARGE SCALE GENOMIC DNA]</scope>
    <source>
        <strain evidence="5 6">RO10H11247</strain>
    </source>
</reference>
<dbReference type="Gene3D" id="3.30.40.10">
    <property type="entry name" value="Zinc/RING finger domain, C3HC4 (zinc finger)"/>
    <property type="match status" value="1"/>
</dbReference>
<comment type="caution">
    <text evidence="5">The sequence shown here is derived from an EMBL/GenBank/DDBJ whole genome shotgun (WGS) entry which is preliminary data.</text>
</comment>
<dbReference type="GO" id="GO:0090734">
    <property type="term" value="C:site of DNA damage"/>
    <property type="evidence" value="ECO:0007669"/>
    <property type="project" value="TreeGrafter"/>
</dbReference>
<keyword evidence="2" id="KW-0175">Coiled coil</keyword>
<dbReference type="PROSITE" id="PS50089">
    <property type="entry name" value="ZF_RING_2"/>
    <property type="match status" value="1"/>
</dbReference>
<feature type="domain" description="RING-type" evidence="4">
    <location>
        <begin position="12"/>
        <end position="58"/>
    </location>
</feature>
<keyword evidence="6" id="KW-1185">Reference proteome</keyword>
<dbReference type="GO" id="GO:0008270">
    <property type="term" value="F:zinc ion binding"/>
    <property type="evidence" value="ECO:0007669"/>
    <property type="project" value="UniProtKB-KW"/>
</dbReference>
<organism evidence="5 6">
    <name type="scientific">Puccinia sorghi</name>
    <dbReference type="NCBI Taxonomy" id="27349"/>
    <lineage>
        <taxon>Eukaryota</taxon>
        <taxon>Fungi</taxon>
        <taxon>Dikarya</taxon>
        <taxon>Basidiomycota</taxon>
        <taxon>Pucciniomycotina</taxon>
        <taxon>Pucciniomycetes</taxon>
        <taxon>Pucciniales</taxon>
        <taxon>Pucciniaceae</taxon>
        <taxon>Puccinia</taxon>
    </lineage>
</organism>
<feature type="coiled-coil region" evidence="2">
    <location>
        <begin position="104"/>
        <end position="226"/>
    </location>
</feature>
<dbReference type="InterPro" id="IPR013083">
    <property type="entry name" value="Znf_RING/FYVE/PHD"/>
</dbReference>